<protein>
    <recommendedName>
        <fullName evidence="4">SGNH/GDSL hydrolase family protein</fullName>
    </recommendedName>
</protein>
<evidence type="ECO:0000256" key="1">
    <source>
        <dbReference type="SAM" id="SignalP"/>
    </source>
</evidence>
<feature type="signal peptide" evidence="1">
    <location>
        <begin position="1"/>
        <end position="26"/>
    </location>
</feature>
<keyword evidence="1" id="KW-0732">Signal</keyword>
<reference evidence="3" key="1">
    <citation type="journal article" date="2019" name="Int. J. Syst. Evol. Microbiol.">
        <title>The Global Catalogue of Microorganisms (GCM) 10K type strain sequencing project: providing services to taxonomists for standard genome sequencing and annotation.</title>
        <authorList>
            <consortium name="The Broad Institute Genomics Platform"/>
            <consortium name="The Broad Institute Genome Sequencing Center for Infectious Disease"/>
            <person name="Wu L."/>
            <person name="Ma J."/>
        </authorList>
    </citation>
    <scope>NUCLEOTIDE SEQUENCE [LARGE SCALE GENOMIC DNA]</scope>
    <source>
        <strain evidence="3">JCM 19635</strain>
    </source>
</reference>
<accession>A0ABW2U526</accession>
<dbReference type="RefSeq" id="WP_380202829.1">
    <property type="nucleotide sequence ID" value="NZ_JBHTEK010000001.1"/>
</dbReference>
<dbReference type="Proteomes" id="UP001596513">
    <property type="component" value="Unassembled WGS sequence"/>
</dbReference>
<keyword evidence="3" id="KW-1185">Reference proteome</keyword>
<feature type="chain" id="PRO_5045575366" description="SGNH/GDSL hydrolase family protein" evidence="1">
    <location>
        <begin position="27"/>
        <end position="469"/>
    </location>
</feature>
<sequence length="469" mass="49951">MQNLYSNLWSRAGFVAVASLLLNACAPGQDAPTPTTSVNVSRYLAVGDSYTAGYSAGGLTRASQEYSYPRLIALQLQDATNNISFTQPLLEAGSGSGYINLLSFPAVGFPRTRLVPGQSVRRTVITPTACGGPDTVRLLTRSATAASLPQNLGVPGLFLSQIETAGLGNEATATPGATFNPYFERLLPAASNTTYLQAVTDAAATATFFTFFQGLDNLMPYVRSGGDCGPLPNTTLTNQMRQNAKKILDRLTAGGRPGIIARLPSLATLPILRLGKGLAFQARLRTAFGDTASVYIESPLGFGPAQLITDEDYVLANVLPRVGQLTAVMVGTTQRMLPYGRDIRNPLRDADVIDKDELSRVSSVLNSYNTELDRLASQVYNLPVINPATKQSTLDLDLVLFNQVADAISVAGVVYSSEPVRGNFFSLDNYSLTPRGNGLVANAFISAFNKGYRANVSAVDVNNLPTTAQ</sequence>
<evidence type="ECO:0000313" key="2">
    <source>
        <dbReference type="EMBL" id="MFC7667921.1"/>
    </source>
</evidence>
<name>A0ABW2U526_9BACT</name>
<proteinExistence type="predicted"/>
<dbReference type="SUPFAM" id="SSF52266">
    <property type="entry name" value="SGNH hydrolase"/>
    <property type="match status" value="1"/>
</dbReference>
<evidence type="ECO:0008006" key="4">
    <source>
        <dbReference type="Google" id="ProtNLM"/>
    </source>
</evidence>
<evidence type="ECO:0000313" key="3">
    <source>
        <dbReference type="Proteomes" id="UP001596513"/>
    </source>
</evidence>
<comment type="caution">
    <text evidence="2">The sequence shown here is derived from an EMBL/GenBank/DDBJ whole genome shotgun (WGS) entry which is preliminary data.</text>
</comment>
<organism evidence="2 3">
    <name type="scientific">Hymenobacter humi</name>
    <dbReference type="NCBI Taxonomy" id="1411620"/>
    <lineage>
        <taxon>Bacteria</taxon>
        <taxon>Pseudomonadati</taxon>
        <taxon>Bacteroidota</taxon>
        <taxon>Cytophagia</taxon>
        <taxon>Cytophagales</taxon>
        <taxon>Hymenobacteraceae</taxon>
        <taxon>Hymenobacter</taxon>
    </lineage>
</organism>
<dbReference type="EMBL" id="JBHTEK010000001">
    <property type="protein sequence ID" value="MFC7667921.1"/>
    <property type="molecule type" value="Genomic_DNA"/>
</dbReference>
<gene>
    <name evidence="2" type="ORF">ACFQT0_11380</name>
</gene>